<dbReference type="Proteomes" id="UP000466247">
    <property type="component" value="Unassembled WGS sequence"/>
</dbReference>
<reference evidence="1 2" key="1">
    <citation type="submission" date="2019-10" db="EMBL/GenBank/DDBJ databases">
        <title>Streptococcus mitis of the oral and urogenital tracts.</title>
        <authorList>
            <person name="Price T."/>
            <person name="Mores C.R."/>
            <person name="Putonti C."/>
            <person name="Wolfe A.J."/>
        </authorList>
    </citation>
    <scope>NUCLEOTIDE SEQUENCE [LARGE SCALE GENOMIC DNA]</scope>
    <source>
        <strain evidence="1 2">SM09</strain>
    </source>
</reference>
<accession>A0A7X1RGA7</accession>
<gene>
    <name evidence="1" type="ORF">GEZ71_01160</name>
</gene>
<protein>
    <submittedName>
        <fullName evidence="1">Uncharacterized protein</fullName>
    </submittedName>
</protein>
<proteinExistence type="predicted"/>
<sequence>MSILAKFRKIIFRIYFFRILCKRLLLKTVNQLQYILDLRVIQQASTISVVNLGLEDLFIECL</sequence>
<evidence type="ECO:0000313" key="1">
    <source>
        <dbReference type="EMBL" id="MQQ49702.1"/>
    </source>
</evidence>
<dbReference type="AlphaFoldDB" id="A0A7X1RGA7"/>
<evidence type="ECO:0000313" key="2">
    <source>
        <dbReference type="Proteomes" id="UP000466247"/>
    </source>
</evidence>
<name>A0A7X1RGA7_STRMT</name>
<dbReference type="EMBL" id="WIKC01000001">
    <property type="protein sequence ID" value="MQQ49702.1"/>
    <property type="molecule type" value="Genomic_DNA"/>
</dbReference>
<organism evidence="1 2">
    <name type="scientific">Streptococcus mitis</name>
    <dbReference type="NCBI Taxonomy" id="28037"/>
    <lineage>
        <taxon>Bacteria</taxon>
        <taxon>Bacillati</taxon>
        <taxon>Bacillota</taxon>
        <taxon>Bacilli</taxon>
        <taxon>Lactobacillales</taxon>
        <taxon>Streptococcaceae</taxon>
        <taxon>Streptococcus</taxon>
        <taxon>Streptococcus mitis group</taxon>
    </lineage>
</organism>
<comment type="caution">
    <text evidence="1">The sequence shown here is derived from an EMBL/GenBank/DDBJ whole genome shotgun (WGS) entry which is preliminary data.</text>
</comment>